<dbReference type="OrthoDB" id="342981at2759"/>
<keyword evidence="1" id="KW-0732">Signal</keyword>
<protein>
    <submittedName>
        <fullName evidence="2">Uncharacterized protein</fullName>
    </submittedName>
</protein>
<feature type="signal peptide" evidence="1">
    <location>
        <begin position="1"/>
        <end position="22"/>
    </location>
</feature>
<reference evidence="2 3" key="1">
    <citation type="journal article" date="2020" name="Nat. Food">
        <title>A phased Vanilla planifolia genome enables genetic improvement of flavour and production.</title>
        <authorList>
            <person name="Hasing T."/>
            <person name="Tang H."/>
            <person name="Brym M."/>
            <person name="Khazi F."/>
            <person name="Huang T."/>
            <person name="Chambers A.H."/>
        </authorList>
    </citation>
    <scope>NUCLEOTIDE SEQUENCE [LARGE SCALE GENOMIC DNA]</scope>
    <source>
        <tissue evidence="2">Leaf</tissue>
    </source>
</reference>
<name>A0A835PBE5_VANPL</name>
<gene>
    <name evidence="2" type="ORF">HPP92_027856</name>
</gene>
<evidence type="ECO:0000313" key="2">
    <source>
        <dbReference type="EMBL" id="KAG0448413.1"/>
    </source>
</evidence>
<dbReference type="Proteomes" id="UP000636800">
    <property type="component" value="Unassembled WGS sequence"/>
</dbReference>
<evidence type="ECO:0000313" key="3">
    <source>
        <dbReference type="Proteomes" id="UP000636800"/>
    </source>
</evidence>
<feature type="chain" id="PRO_5032899808" evidence="1">
    <location>
        <begin position="23"/>
        <end position="87"/>
    </location>
</feature>
<dbReference type="AlphaFoldDB" id="A0A835PBE5"/>
<evidence type="ECO:0000256" key="1">
    <source>
        <dbReference type="SAM" id="SignalP"/>
    </source>
</evidence>
<comment type="caution">
    <text evidence="2">The sequence shown here is derived from an EMBL/GenBank/DDBJ whole genome shotgun (WGS) entry which is preliminary data.</text>
</comment>
<organism evidence="2 3">
    <name type="scientific">Vanilla planifolia</name>
    <name type="common">Vanilla</name>
    <dbReference type="NCBI Taxonomy" id="51239"/>
    <lineage>
        <taxon>Eukaryota</taxon>
        <taxon>Viridiplantae</taxon>
        <taxon>Streptophyta</taxon>
        <taxon>Embryophyta</taxon>
        <taxon>Tracheophyta</taxon>
        <taxon>Spermatophyta</taxon>
        <taxon>Magnoliopsida</taxon>
        <taxon>Liliopsida</taxon>
        <taxon>Asparagales</taxon>
        <taxon>Orchidaceae</taxon>
        <taxon>Vanilloideae</taxon>
        <taxon>Vanilleae</taxon>
        <taxon>Vanilla</taxon>
    </lineage>
</organism>
<keyword evidence="3" id="KW-1185">Reference proteome</keyword>
<sequence>MVQFGHRLVLLFLFFVVALVNSSSKLRYHEEDTLGKQSNLFWVYVAKATVVPPSLESPYRKIFLDSFDPIDQKTMTALYSNGLPSTC</sequence>
<accession>A0A835PBE5</accession>
<proteinExistence type="predicted"/>
<dbReference type="EMBL" id="JADCNL010000327">
    <property type="protein sequence ID" value="KAG0448413.1"/>
    <property type="molecule type" value="Genomic_DNA"/>
</dbReference>